<feature type="non-terminal residue" evidence="3">
    <location>
        <position position="1"/>
    </location>
</feature>
<dbReference type="InterPro" id="IPR001599">
    <property type="entry name" value="Macroglobln_a2"/>
</dbReference>
<dbReference type="Gene3D" id="2.60.40.10">
    <property type="entry name" value="Immunoglobulins"/>
    <property type="match status" value="1"/>
</dbReference>
<evidence type="ECO:0000313" key="2">
    <source>
        <dbReference type="Proteomes" id="UP000695026"/>
    </source>
</evidence>
<evidence type="ECO:0000259" key="1">
    <source>
        <dbReference type="SMART" id="SM01360"/>
    </source>
</evidence>
<dbReference type="InterPro" id="IPR014756">
    <property type="entry name" value="Ig_E-set"/>
</dbReference>
<dbReference type="SMART" id="SM01360">
    <property type="entry name" value="A2M"/>
    <property type="match status" value="1"/>
</dbReference>
<dbReference type="KEGG" id="pbi:103067974"/>
<dbReference type="RefSeq" id="XP_025032539.1">
    <property type="nucleotide sequence ID" value="XM_025176771.1"/>
</dbReference>
<organism evidence="2 3">
    <name type="scientific">Python bivittatus</name>
    <name type="common">Burmese python</name>
    <name type="synonym">Python molurus bivittatus</name>
    <dbReference type="NCBI Taxonomy" id="176946"/>
    <lineage>
        <taxon>Eukaryota</taxon>
        <taxon>Metazoa</taxon>
        <taxon>Chordata</taxon>
        <taxon>Craniata</taxon>
        <taxon>Vertebrata</taxon>
        <taxon>Euteleostomi</taxon>
        <taxon>Lepidosauria</taxon>
        <taxon>Squamata</taxon>
        <taxon>Bifurcata</taxon>
        <taxon>Unidentata</taxon>
        <taxon>Episquamata</taxon>
        <taxon>Toxicofera</taxon>
        <taxon>Serpentes</taxon>
        <taxon>Henophidia</taxon>
        <taxon>Pythonidae</taxon>
        <taxon>Python</taxon>
    </lineage>
</organism>
<dbReference type="InterPro" id="IPR013783">
    <property type="entry name" value="Ig-like_fold"/>
</dbReference>
<dbReference type="SUPFAM" id="SSF81296">
    <property type="entry name" value="E set domains"/>
    <property type="match status" value="1"/>
</dbReference>
<accession>A0A9F5MZY2</accession>
<dbReference type="PANTHER" id="PTHR11412:SF185">
    <property type="entry name" value="ALPHA-2-MACROGLOBULIN-LIKE PROTEIN 1"/>
    <property type="match status" value="1"/>
</dbReference>
<name>A0A9F5MZY2_PYTBI</name>
<proteinExistence type="predicted"/>
<dbReference type="OrthoDB" id="9998011at2759"/>
<gene>
    <name evidence="3" type="primary">LOC103067974</name>
</gene>
<protein>
    <submittedName>
        <fullName evidence="3">Alpha-2-macroglobulin-like protein 1</fullName>
    </submittedName>
</protein>
<dbReference type="AlphaFoldDB" id="A0A9F5MZY2"/>
<dbReference type="GO" id="GO:0004866">
    <property type="term" value="F:endopeptidase inhibitor activity"/>
    <property type="evidence" value="ECO:0007669"/>
    <property type="project" value="InterPro"/>
</dbReference>
<keyword evidence="2" id="KW-1185">Reference proteome</keyword>
<dbReference type="GeneID" id="103067974"/>
<dbReference type="InterPro" id="IPR050473">
    <property type="entry name" value="A2M/Complement_sys"/>
</dbReference>
<dbReference type="Proteomes" id="UP000695026">
    <property type="component" value="Unplaced"/>
</dbReference>
<dbReference type="PANTHER" id="PTHR11412">
    <property type="entry name" value="MACROGLOBULIN / COMPLEMENT"/>
    <property type="match status" value="1"/>
</dbReference>
<evidence type="ECO:0000313" key="3">
    <source>
        <dbReference type="RefSeq" id="XP_025032539.1"/>
    </source>
</evidence>
<reference evidence="3" key="1">
    <citation type="submission" date="2025-08" db="UniProtKB">
        <authorList>
            <consortium name="RefSeq"/>
        </authorList>
    </citation>
    <scope>IDENTIFICATION</scope>
    <source>
        <tissue evidence="3">Liver</tissue>
    </source>
</reference>
<dbReference type="OMA" id="WLANALC"/>
<dbReference type="Gene3D" id="2.20.130.20">
    <property type="match status" value="1"/>
</dbReference>
<feature type="domain" description="Alpha-2-macroglobulin" evidence="1">
    <location>
        <begin position="20"/>
        <end position="110"/>
    </location>
</feature>
<dbReference type="Pfam" id="PF00207">
    <property type="entry name" value="A2M"/>
    <property type="match status" value="1"/>
</dbReference>
<sequence length="260" mass="28599">SIGQQLVLPAQPLLCFDLVTEASTLFLFCSEEGKAVHSVTVPDTITEWNANAFCLADIGFGLSRLTTIRVFQPFFLDLTLPYSVIRGETFQIKVTVFNFLKDCIQVRTTLLESQEVEVKPCPDCQFTTCLCAEEAKVFSWNVTAVQLGHVNISVSSEAEETQELCGNKISVTPTRGRSDTVIKSLLVKPKGVLEEETQNTFLCSSGDPASEEVGLTMPEAVVQDSGRATISVIGEERCLLWQRGNRLMVAGLALDLHTFR</sequence>